<dbReference type="STRING" id="4432.A0A1U8Q2B8"/>
<sequence>MLLTGDDYDDICELKPLLHNSFHMKDLGPLTYFLGLEVHRSSRGYFICQQKYASDLVKLDGITNEKHVDTPLELNVKLSKSEGLILLDATLYRQLVGSLIYLTMTRLDISHAVQVVSQFAFGSRQSHMTAVRRIICYVRDTTSQGLFFSSSSSIQLRVYADADWAGCPDTRRSTTRWCVFMGDSLISWKCKKQQTLSKSSTEVEYRAMSSACGEIVWLKSLFIDLGISLPTPIPLYANNTNTIKIASNPVFYERTKHIEVDCHFIRDLLVVGSISLPHVASHMQIADHFTKAMTKSRHLILVGKLMLMSTHQFEGGV</sequence>
<dbReference type="CDD" id="cd09272">
    <property type="entry name" value="RNase_HI_RT_Ty1"/>
    <property type="match status" value="1"/>
</dbReference>
<proteinExistence type="predicted"/>
<dbReference type="GeneID" id="104591226"/>
<dbReference type="OMA" id="MSSACGE"/>
<dbReference type="Pfam" id="PF07727">
    <property type="entry name" value="RVT_2"/>
    <property type="match status" value="1"/>
</dbReference>
<dbReference type="OrthoDB" id="2012657at2759"/>
<evidence type="ECO:0000313" key="3">
    <source>
        <dbReference type="RefSeq" id="XP_019052161.1"/>
    </source>
</evidence>
<dbReference type="PANTHER" id="PTHR11439">
    <property type="entry name" value="GAG-POL-RELATED RETROTRANSPOSON"/>
    <property type="match status" value="1"/>
</dbReference>
<dbReference type="RefSeq" id="XP_019052161.1">
    <property type="nucleotide sequence ID" value="XM_019196616.1"/>
</dbReference>
<feature type="domain" description="Reverse transcriptase Ty1/copia-type" evidence="1">
    <location>
        <begin position="1"/>
        <end position="72"/>
    </location>
</feature>
<dbReference type="AlphaFoldDB" id="A0A1U8Q2B8"/>
<dbReference type="InterPro" id="IPR043502">
    <property type="entry name" value="DNA/RNA_pol_sf"/>
</dbReference>
<evidence type="ECO:0000259" key="1">
    <source>
        <dbReference type="Pfam" id="PF07727"/>
    </source>
</evidence>
<dbReference type="InParanoid" id="A0A1U8Q2B8"/>
<name>A0A1U8Q2B8_NELNU</name>
<dbReference type="Proteomes" id="UP000189703">
    <property type="component" value="Unplaced"/>
</dbReference>
<gene>
    <name evidence="3" type="primary">LOC104591226</name>
</gene>
<evidence type="ECO:0000313" key="2">
    <source>
        <dbReference type="Proteomes" id="UP000189703"/>
    </source>
</evidence>
<reference evidence="3" key="1">
    <citation type="submission" date="2025-08" db="UniProtKB">
        <authorList>
            <consortium name="RefSeq"/>
        </authorList>
    </citation>
    <scope>IDENTIFICATION</scope>
</reference>
<organism evidence="2 3">
    <name type="scientific">Nelumbo nucifera</name>
    <name type="common">Sacred lotus</name>
    <dbReference type="NCBI Taxonomy" id="4432"/>
    <lineage>
        <taxon>Eukaryota</taxon>
        <taxon>Viridiplantae</taxon>
        <taxon>Streptophyta</taxon>
        <taxon>Embryophyta</taxon>
        <taxon>Tracheophyta</taxon>
        <taxon>Spermatophyta</taxon>
        <taxon>Magnoliopsida</taxon>
        <taxon>Proteales</taxon>
        <taxon>Nelumbonaceae</taxon>
        <taxon>Nelumbo</taxon>
    </lineage>
</organism>
<dbReference type="PANTHER" id="PTHR11439:SF497">
    <property type="entry name" value="CYSTEINE-RICH RLK (RECEPTOR-LIKE PROTEIN KINASE) 8"/>
    <property type="match status" value="1"/>
</dbReference>
<accession>A0A1U8Q2B8</accession>
<dbReference type="InterPro" id="IPR013103">
    <property type="entry name" value="RVT_2"/>
</dbReference>
<dbReference type="SUPFAM" id="SSF56672">
    <property type="entry name" value="DNA/RNA polymerases"/>
    <property type="match status" value="1"/>
</dbReference>
<protein>
    <submittedName>
        <fullName evidence="3">Uncharacterized protein LOC104591226 isoform X1</fullName>
    </submittedName>
</protein>
<keyword evidence="2" id="KW-1185">Reference proteome</keyword>